<organism evidence="2">
    <name type="scientific">freshwater metagenome</name>
    <dbReference type="NCBI Taxonomy" id="449393"/>
    <lineage>
        <taxon>unclassified sequences</taxon>
        <taxon>metagenomes</taxon>
        <taxon>ecological metagenomes</taxon>
    </lineage>
</organism>
<dbReference type="GO" id="GO:0030435">
    <property type="term" value="P:sporulation resulting in formation of a cellular spore"/>
    <property type="evidence" value="ECO:0007669"/>
    <property type="project" value="InterPro"/>
</dbReference>
<evidence type="ECO:0000259" key="1">
    <source>
        <dbReference type="Pfam" id="PF08486"/>
    </source>
</evidence>
<dbReference type="Pfam" id="PF08486">
    <property type="entry name" value="SpoIID"/>
    <property type="match status" value="1"/>
</dbReference>
<accession>A0A6J7CQ12</accession>
<proteinExistence type="predicted"/>
<protein>
    <submittedName>
        <fullName evidence="2">Unannotated protein</fullName>
    </submittedName>
</protein>
<dbReference type="InterPro" id="IPR013693">
    <property type="entry name" value="SpoIID/LytB_N"/>
</dbReference>
<dbReference type="AlphaFoldDB" id="A0A6J7CQ12"/>
<evidence type="ECO:0000313" key="2">
    <source>
        <dbReference type="EMBL" id="CAB4860652.1"/>
    </source>
</evidence>
<dbReference type="EMBL" id="CAFBLI010000020">
    <property type="protein sequence ID" value="CAB4860652.1"/>
    <property type="molecule type" value="Genomic_DNA"/>
</dbReference>
<reference evidence="2" key="1">
    <citation type="submission" date="2020-05" db="EMBL/GenBank/DDBJ databases">
        <authorList>
            <person name="Chiriac C."/>
            <person name="Salcher M."/>
            <person name="Ghai R."/>
            <person name="Kavagutti S V."/>
        </authorList>
    </citation>
    <scope>NUCLEOTIDE SEQUENCE</scope>
</reference>
<dbReference type="InterPro" id="IPR013486">
    <property type="entry name" value="SpoIID/LytB"/>
</dbReference>
<dbReference type="NCBIfam" id="TIGR02669">
    <property type="entry name" value="SpoIID_LytB"/>
    <property type="match status" value="1"/>
</dbReference>
<sequence>MKIFSSRFSIALVFLLIFQTLSPVASFATDLPEKFDFRGSGYGHGVGMSQIGAFGMAREGKTATEILTHYYSGVEVAPVDDSAFLRINIADKIQSVTFTNESLSAIPLTPIVPIVPIVPTVPIVPSVLQIFPGDLAPGVVETSMAATTLPLGGSLTFSILGQALISAITDPITGTTTALPQGGVWTIRWSGTTAFPGEDSLLRMKIGTTTKRYRYGQVQIKLIPGGLTSAAIIVTNTLRLHDEYLRGIGEVPSSWPSAALEAQVIAARTFGLAKKDKLRKVCDCNLYSSVQDQNFVGWSKEIEAVYGKKWVEAVAITQPDTTTGLAILYKGKPIFAYYASSTGGVTENVQDVWGTAVPYLLSMPDPWSLDPTLNPSYSSWARSISQANMAKAFNLPDVARYEVTARTGGGAVKSISAFSTDGKSAQLTGEKFRSLLKLPSAWIQLNAKLINTDAIDEIAISIAKNFWTTSQSAILVNVEAEPEIAISALAFANSQKAPVFVTTGRKLSEATIAELKRRKIKKVTLVGTLNALPSKTTMKKAGVVPTFISGTNFESVALTLGQKMSGNPLIVFNEESNWLATQSNTLLSANTPIIWHPLGSKNKLVLQFLAKRKNSGIYPDQVVENPAPSKLIITRSLAAAILSGSWRSPIVVLSDEISDEQSIEVVREILNLYSTIAAVTIIGSDIPADLYVGIS</sequence>
<feature type="domain" description="Sporulation stage II protein D amidase enhancer LytB N-terminal" evidence="1">
    <location>
        <begin position="233"/>
        <end position="318"/>
    </location>
</feature>
<name>A0A6J7CQ12_9ZZZZ</name>
<gene>
    <name evidence="2" type="ORF">UFOPK3306_00400</name>
</gene>